<organism evidence="2 3">
    <name type="scientific">Thelephora terrestris</name>
    <dbReference type="NCBI Taxonomy" id="56493"/>
    <lineage>
        <taxon>Eukaryota</taxon>
        <taxon>Fungi</taxon>
        <taxon>Dikarya</taxon>
        <taxon>Basidiomycota</taxon>
        <taxon>Agaricomycotina</taxon>
        <taxon>Agaricomycetes</taxon>
        <taxon>Thelephorales</taxon>
        <taxon>Thelephoraceae</taxon>
        <taxon>Thelephora</taxon>
    </lineage>
</organism>
<proteinExistence type="predicted"/>
<reference evidence="2" key="2">
    <citation type="submission" date="2020-11" db="EMBL/GenBank/DDBJ databases">
        <authorList>
            <consortium name="DOE Joint Genome Institute"/>
            <person name="Kuo A."/>
            <person name="Miyauchi S."/>
            <person name="Kiss E."/>
            <person name="Drula E."/>
            <person name="Kohler A."/>
            <person name="Sanchez-Garcia M."/>
            <person name="Andreopoulos B."/>
            <person name="Barry K.W."/>
            <person name="Bonito G."/>
            <person name="Buee M."/>
            <person name="Carver A."/>
            <person name="Chen C."/>
            <person name="Cichocki N."/>
            <person name="Clum A."/>
            <person name="Culley D."/>
            <person name="Crous P.W."/>
            <person name="Fauchery L."/>
            <person name="Girlanda M."/>
            <person name="Hayes R."/>
            <person name="Keri Z."/>
            <person name="Labutti K."/>
            <person name="Lipzen A."/>
            <person name="Lombard V."/>
            <person name="Magnuson J."/>
            <person name="Maillard F."/>
            <person name="Morin E."/>
            <person name="Murat C."/>
            <person name="Nolan M."/>
            <person name="Ohm R."/>
            <person name="Pangilinan J."/>
            <person name="Pereira M."/>
            <person name="Perotto S."/>
            <person name="Peter M."/>
            <person name="Riley R."/>
            <person name="Sitrit Y."/>
            <person name="Stielow B."/>
            <person name="Szollosi G."/>
            <person name="Zifcakova L."/>
            <person name="Stursova M."/>
            <person name="Spatafora J.W."/>
            <person name="Tedersoo L."/>
            <person name="Vaario L.-M."/>
            <person name="Yamada A."/>
            <person name="Yan M."/>
            <person name="Wang P."/>
            <person name="Xu J."/>
            <person name="Bruns T."/>
            <person name="Baldrian P."/>
            <person name="Vilgalys R."/>
            <person name="Henrissat B."/>
            <person name="Grigoriev I.V."/>
            <person name="Hibbett D."/>
            <person name="Nagy L.G."/>
            <person name="Martin F.M."/>
        </authorList>
    </citation>
    <scope>NUCLEOTIDE SEQUENCE</scope>
    <source>
        <strain evidence="2">UH-Tt-Lm1</strain>
    </source>
</reference>
<keyword evidence="3" id="KW-1185">Reference proteome</keyword>
<feature type="region of interest" description="Disordered" evidence="1">
    <location>
        <begin position="46"/>
        <end position="137"/>
    </location>
</feature>
<feature type="compositionally biased region" description="Low complexity" evidence="1">
    <location>
        <begin position="48"/>
        <end position="65"/>
    </location>
</feature>
<dbReference type="OrthoDB" id="3270863at2759"/>
<dbReference type="AlphaFoldDB" id="A0A9P6HIH0"/>
<protein>
    <submittedName>
        <fullName evidence="2">Uncharacterized protein</fullName>
    </submittedName>
</protein>
<name>A0A9P6HIH0_9AGAM</name>
<accession>A0A9P6HIH0</accession>
<sequence length="302" mass="33517">MDRSQLSSLKRPQLQHLARRENLKANLKNVEIIRLLLEKYPDGVPDLASKPSILKSPIPSSSKAKQPARRSRRKSSAKSGPFPIKAEETISNVHVEASLDEPDIPRKGRNTRSMAPPPVTPTASFHLPRPPLHRRLPTTPLIDTVFGTQGDGETDEVSNVHDTQTPPEVAAATSHQVHQMLRSLTEIIDTASLNPEETSSMLYRVKALNTILDTTIIPRMMKVDKDVKDIVWTRVALEKHLGPRFKENGILPGSRRSETLNVRSGHSFPAPPPSPPKRQREETGDEVVPPLAQQGSPKRARV</sequence>
<feature type="region of interest" description="Disordered" evidence="1">
    <location>
        <begin position="247"/>
        <end position="302"/>
    </location>
</feature>
<dbReference type="EMBL" id="WIUZ02000004">
    <property type="protein sequence ID" value="KAF9788038.1"/>
    <property type="molecule type" value="Genomic_DNA"/>
</dbReference>
<evidence type="ECO:0000313" key="3">
    <source>
        <dbReference type="Proteomes" id="UP000736335"/>
    </source>
</evidence>
<reference evidence="2" key="1">
    <citation type="journal article" date="2020" name="Nat. Commun.">
        <title>Large-scale genome sequencing of mycorrhizal fungi provides insights into the early evolution of symbiotic traits.</title>
        <authorList>
            <person name="Miyauchi S."/>
            <person name="Kiss E."/>
            <person name="Kuo A."/>
            <person name="Drula E."/>
            <person name="Kohler A."/>
            <person name="Sanchez-Garcia M."/>
            <person name="Morin E."/>
            <person name="Andreopoulos B."/>
            <person name="Barry K.W."/>
            <person name="Bonito G."/>
            <person name="Buee M."/>
            <person name="Carver A."/>
            <person name="Chen C."/>
            <person name="Cichocki N."/>
            <person name="Clum A."/>
            <person name="Culley D."/>
            <person name="Crous P.W."/>
            <person name="Fauchery L."/>
            <person name="Girlanda M."/>
            <person name="Hayes R.D."/>
            <person name="Keri Z."/>
            <person name="LaButti K."/>
            <person name="Lipzen A."/>
            <person name="Lombard V."/>
            <person name="Magnuson J."/>
            <person name="Maillard F."/>
            <person name="Murat C."/>
            <person name="Nolan M."/>
            <person name="Ohm R.A."/>
            <person name="Pangilinan J."/>
            <person name="Pereira M.F."/>
            <person name="Perotto S."/>
            <person name="Peter M."/>
            <person name="Pfister S."/>
            <person name="Riley R."/>
            <person name="Sitrit Y."/>
            <person name="Stielow J.B."/>
            <person name="Szollosi G."/>
            <person name="Zifcakova L."/>
            <person name="Stursova M."/>
            <person name="Spatafora J.W."/>
            <person name="Tedersoo L."/>
            <person name="Vaario L.M."/>
            <person name="Yamada A."/>
            <person name="Yan M."/>
            <person name="Wang P."/>
            <person name="Xu J."/>
            <person name="Bruns T."/>
            <person name="Baldrian P."/>
            <person name="Vilgalys R."/>
            <person name="Dunand C."/>
            <person name="Henrissat B."/>
            <person name="Grigoriev I.V."/>
            <person name="Hibbett D."/>
            <person name="Nagy L.G."/>
            <person name="Martin F.M."/>
        </authorList>
    </citation>
    <scope>NUCLEOTIDE SEQUENCE</scope>
    <source>
        <strain evidence="2">UH-Tt-Lm1</strain>
    </source>
</reference>
<comment type="caution">
    <text evidence="2">The sequence shown here is derived from an EMBL/GenBank/DDBJ whole genome shotgun (WGS) entry which is preliminary data.</text>
</comment>
<evidence type="ECO:0000313" key="2">
    <source>
        <dbReference type="EMBL" id="KAF9788038.1"/>
    </source>
</evidence>
<gene>
    <name evidence="2" type="ORF">BJ322DRAFT_1046712</name>
</gene>
<feature type="compositionally biased region" description="Basic residues" evidence="1">
    <location>
        <begin position="66"/>
        <end position="76"/>
    </location>
</feature>
<evidence type="ECO:0000256" key="1">
    <source>
        <dbReference type="SAM" id="MobiDB-lite"/>
    </source>
</evidence>
<dbReference type="Proteomes" id="UP000736335">
    <property type="component" value="Unassembled WGS sequence"/>
</dbReference>